<proteinExistence type="predicted"/>
<evidence type="ECO:0000313" key="2">
    <source>
        <dbReference type="Proteomes" id="UP000316916"/>
    </source>
</evidence>
<accession>A0A521B5E5</accession>
<keyword evidence="2" id="KW-1185">Reference proteome</keyword>
<dbReference type="AlphaFoldDB" id="A0A521B5E5"/>
<organism evidence="1 2">
    <name type="scientific">Chryseobacterium rhizoplanae</name>
    <dbReference type="NCBI Taxonomy" id="1609531"/>
    <lineage>
        <taxon>Bacteria</taxon>
        <taxon>Pseudomonadati</taxon>
        <taxon>Bacteroidota</taxon>
        <taxon>Flavobacteriia</taxon>
        <taxon>Flavobacteriales</taxon>
        <taxon>Weeksellaceae</taxon>
        <taxon>Chryseobacterium group</taxon>
        <taxon>Chryseobacterium</taxon>
    </lineage>
</organism>
<reference evidence="1 2" key="1">
    <citation type="submission" date="2017-05" db="EMBL/GenBank/DDBJ databases">
        <authorList>
            <person name="Varghese N."/>
            <person name="Submissions S."/>
        </authorList>
    </citation>
    <scope>NUCLEOTIDE SEQUENCE [LARGE SCALE GENOMIC DNA]</scope>
    <source>
        <strain evidence="1 2">DSM 29371</strain>
    </source>
</reference>
<dbReference type="Proteomes" id="UP000316916">
    <property type="component" value="Unassembled WGS sequence"/>
</dbReference>
<dbReference type="EMBL" id="FXTC01000001">
    <property type="protein sequence ID" value="SMO41900.1"/>
    <property type="molecule type" value="Genomic_DNA"/>
</dbReference>
<gene>
    <name evidence="1" type="ORF">SAMN06265171_101666</name>
</gene>
<name>A0A521B5E5_9FLAO</name>
<evidence type="ECO:0000313" key="1">
    <source>
        <dbReference type="EMBL" id="SMO41900.1"/>
    </source>
</evidence>
<protein>
    <submittedName>
        <fullName evidence="1">Uncharacterized protein</fullName>
    </submittedName>
</protein>
<sequence>MKLTQQPKKMEKFLLLNPRLCPIESSQTEMNVSIPNLIWMKKNYKLIWDSIS</sequence>